<dbReference type="Pfam" id="PF01459">
    <property type="entry name" value="Porin_3"/>
    <property type="match status" value="1"/>
</dbReference>
<evidence type="ECO:0008006" key="2">
    <source>
        <dbReference type="Google" id="ProtNLM"/>
    </source>
</evidence>
<name>A0A7S0L5C9_9EUKA</name>
<dbReference type="AlphaFoldDB" id="A0A7S0L5C9"/>
<proteinExistence type="predicted"/>
<dbReference type="GO" id="GO:0008308">
    <property type="term" value="F:voltage-gated monoatomic anion channel activity"/>
    <property type="evidence" value="ECO:0007669"/>
    <property type="project" value="InterPro"/>
</dbReference>
<reference evidence="1" key="1">
    <citation type="submission" date="2021-01" db="EMBL/GenBank/DDBJ databases">
        <authorList>
            <person name="Corre E."/>
            <person name="Pelletier E."/>
            <person name="Niang G."/>
            <person name="Scheremetjew M."/>
            <person name="Finn R."/>
            <person name="Kale V."/>
            <person name="Holt S."/>
            <person name="Cochrane G."/>
            <person name="Meng A."/>
            <person name="Brown T."/>
            <person name="Cohen L."/>
        </authorList>
    </citation>
    <scope>NUCLEOTIDE SEQUENCE</scope>
    <source>
        <strain evidence="1">PLY182g</strain>
    </source>
</reference>
<dbReference type="EMBL" id="HBEY01012626">
    <property type="protein sequence ID" value="CAD8602734.1"/>
    <property type="molecule type" value="Transcribed_RNA"/>
</dbReference>
<organism evidence="1">
    <name type="scientific">Coccolithus braarudii</name>
    <dbReference type="NCBI Taxonomy" id="221442"/>
    <lineage>
        <taxon>Eukaryota</taxon>
        <taxon>Haptista</taxon>
        <taxon>Haptophyta</taxon>
        <taxon>Prymnesiophyceae</taxon>
        <taxon>Coccolithales</taxon>
        <taxon>Coccolithaceae</taxon>
        <taxon>Coccolithus</taxon>
    </lineage>
</organism>
<dbReference type="InterPro" id="IPR023614">
    <property type="entry name" value="Porin_dom_sf"/>
</dbReference>
<evidence type="ECO:0000313" key="1">
    <source>
        <dbReference type="EMBL" id="CAD8602734.1"/>
    </source>
</evidence>
<dbReference type="GO" id="GO:0005741">
    <property type="term" value="C:mitochondrial outer membrane"/>
    <property type="evidence" value="ECO:0007669"/>
    <property type="project" value="InterPro"/>
</dbReference>
<accession>A0A7S0L5C9</accession>
<gene>
    <name evidence="1" type="ORF">CPEL01642_LOCUS6067</name>
</gene>
<dbReference type="Gene3D" id="2.40.160.10">
    <property type="entry name" value="Porin"/>
    <property type="match status" value="1"/>
</dbReference>
<dbReference type="PANTHER" id="PTHR11743">
    <property type="entry name" value="VOLTAGE-DEPENDENT ANION-SELECTIVE CHANNEL"/>
    <property type="match status" value="1"/>
</dbReference>
<dbReference type="InterPro" id="IPR001925">
    <property type="entry name" value="Porin_Euk"/>
</dbReference>
<protein>
    <recommendedName>
        <fullName evidence="2">Porin domain-containing protein</fullName>
    </recommendedName>
</protein>
<dbReference type="InterPro" id="IPR027246">
    <property type="entry name" value="Porin_Euk/Tom40"/>
</dbReference>
<sequence length="282" mass="30249">MSSAPTFKPKAFSKLGKSQKDFFKKKFTAKKEFTIKTSADSGRVDFESTIEAAKGNTFQGKLKVTNDLELPGKVEVELDTKGAVKASVTLDKVADGAKLKIEGTQKPDVELTADYAKDSFNTTATVSVSQKTTAVDLAGVVGFDGLSVGGHVKYDTASQQVDDYNAVTEYAGPDFVATVQTQDSADSILASYLHDLNHDTSVGARFNYNLTDGSRTLTFGAAFRVDRDTSTKVKADSTGKIDFVVEQSIANPNLTYVFGASWDANKKTTSPETFGVGFTFGK</sequence>
<dbReference type="PANTHER" id="PTHR11743:SF70">
    <property type="entry name" value="GH26960P-RELATED"/>
    <property type="match status" value="1"/>
</dbReference>